<keyword evidence="2" id="KW-1185">Reference proteome</keyword>
<evidence type="ECO:0000313" key="2">
    <source>
        <dbReference type="Proteomes" id="UP000251889"/>
    </source>
</evidence>
<evidence type="ECO:0000313" key="1">
    <source>
        <dbReference type="EMBL" id="RAW02008.1"/>
    </source>
</evidence>
<dbReference type="Proteomes" id="UP000251889">
    <property type="component" value="Unassembled WGS sequence"/>
</dbReference>
<comment type="caution">
    <text evidence="1">The sequence shown here is derived from an EMBL/GenBank/DDBJ whole genome shotgun (WGS) entry which is preliminary data.</text>
</comment>
<gene>
    <name evidence="1" type="ORF">DQQ10_05475</name>
</gene>
<reference evidence="1 2" key="1">
    <citation type="submission" date="2018-06" db="EMBL/GenBank/DDBJ databases">
        <title>Chryseolinea flavus sp. nov., a member of the phylum Bacteroidetes isolated from soil.</title>
        <authorList>
            <person name="Li Y."/>
            <person name="Wang J."/>
        </authorList>
    </citation>
    <scope>NUCLEOTIDE SEQUENCE [LARGE SCALE GENOMIC DNA]</scope>
    <source>
        <strain evidence="1 2">SDU1-6</strain>
    </source>
</reference>
<sequence>MKNLKILLIIVCIAFIDVEAKPSVAPISFTITRKGFSSSYILRCTGAKTGIVFVTVHNDEGYLMIQKKARQPELPSFLVDFTAFPDGRYKVRITDGLKSCTLIVHHSANMSPNYTNTVCPKSEAQCYSAILTLHCFDDVRALA</sequence>
<accession>A0A364Y4T6</accession>
<organism evidence="1 2">
    <name type="scientific">Pseudochryseolinea flava</name>
    <dbReference type="NCBI Taxonomy" id="2059302"/>
    <lineage>
        <taxon>Bacteria</taxon>
        <taxon>Pseudomonadati</taxon>
        <taxon>Bacteroidota</taxon>
        <taxon>Cytophagia</taxon>
        <taxon>Cytophagales</taxon>
        <taxon>Fulvivirgaceae</taxon>
        <taxon>Pseudochryseolinea</taxon>
    </lineage>
</organism>
<dbReference type="EMBL" id="QMFY01000002">
    <property type="protein sequence ID" value="RAW02008.1"/>
    <property type="molecule type" value="Genomic_DNA"/>
</dbReference>
<dbReference type="RefSeq" id="WP_112745833.1">
    <property type="nucleotide sequence ID" value="NZ_QMFY01000002.1"/>
</dbReference>
<proteinExistence type="predicted"/>
<protein>
    <submittedName>
        <fullName evidence="1">Uncharacterized protein</fullName>
    </submittedName>
</protein>
<dbReference type="AlphaFoldDB" id="A0A364Y4T6"/>
<name>A0A364Y4T6_9BACT</name>
<dbReference type="OrthoDB" id="6278496at2"/>